<evidence type="ECO:0000313" key="2">
    <source>
        <dbReference type="Proteomes" id="UP000177392"/>
    </source>
</evidence>
<gene>
    <name evidence="1" type="ORF">A2131_01030</name>
</gene>
<sequence length="81" mass="9388">MKEIRAGDLTYEIFLEIINKTDWNLRQLVSSLAPLEVRCASASADAFGVLLLTGLERKLSGEQKFYKVEQARIREKFKKRR</sequence>
<reference evidence="1 2" key="1">
    <citation type="journal article" date="2016" name="Nat. Commun.">
        <title>Thousands of microbial genomes shed light on interconnected biogeochemical processes in an aquifer system.</title>
        <authorList>
            <person name="Anantharaman K."/>
            <person name="Brown C.T."/>
            <person name="Hug L.A."/>
            <person name="Sharon I."/>
            <person name="Castelle C.J."/>
            <person name="Probst A.J."/>
            <person name="Thomas B.C."/>
            <person name="Singh A."/>
            <person name="Wilkins M.J."/>
            <person name="Karaoz U."/>
            <person name="Brodie E.L."/>
            <person name="Williams K.H."/>
            <person name="Hubbard S.S."/>
            <person name="Banfield J.F."/>
        </authorList>
    </citation>
    <scope>NUCLEOTIDE SEQUENCE [LARGE SCALE GENOMIC DNA]</scope>
</reference>
<dbReference type="AlphaFoldDB" id="A0A1G2K1A8"/>
<accession>A0A1G2K1A8</accession>
<organism evidence="1 2">
    <name type="scientific">Candidatus Sungbacteria bacterium GWC2_49_10</name>
    <dbReference type="NCBI Taxonomy" id="1802263"/>
    <lineage>
        <taxon>Bacteria</taxon>
        <taxon>Candidatus Sungiibacteriota</taxon>
    </lineage>
</organism>
<evidence type="ECO:0000313" key="1">
    <source>
        <dbReference type="EMBL" id="OGZ93196.1"/>
    </source>
</evidence>
<dbReference type="EMBL" id="MHQB01000044">
    <property type="protein sequence ID" value="OGZ93196.1"/>
    <property type="molecule type" value="Genomic_DNA"/>
</dbReference>
<comment type="caution">
    <text evidence="1">The sequence shown here is derived from an EMBL/GenBank/DDBJ whole genome shotgun (WGS) entry which is preliminary data.</text>
</comment>
<proteinExistence type="predicted"/>
<name>A0A1G2K1A8_9BACT</name>
<protein>
    <submittedName>
        <fullName evidence="1">Uncharacterized protein</fullName>
    </submittedName>
</protein>
<dbReference type="Proteomes" id="UP000177392">
    <property type="component" value="Unassembled WGS sequence"/>
</dbReference>